<evidence type="ECO:0000259" key="2">
    <source>
        <dbReference type="Pfam" id="PF00561"/>
    </source>
</evidence>
<dbReference type="Gene3D" id="3.40.50.1820">
    <property type="entry name" value="alpha/beta hydrolase"/>
    <property type="match status" value="1"/>
</dbReference>
<accession>A0A8C9RLS2</accession>
<dbReference type="InterPro" id="IPR029058">
    <property type="entry name" value="AB_hydrolase_fold"/>
</dbReference>
<reference evidence="3" key="3">
    <citation type="submission" date="2025-09" db="UniProtKB">
        <authorList>
            <consortium name="Ensembl"/>
        </authorList>
    </citation>
    <scope>IDENTIFICATION</scope>
</reference>
<dbReference type="GeneTree" id="ENSGT00940000165086"/>
<evidence type="ECO:0000313" key="3">
    <source>
        <dbReference type="Ensembl" id="ENSSFOP00015014514.2"/>
    </source>
</evidence>
<dbReference type="Ensembl" id="ENSSFOT00015014687.2">
    <property type="protein sequence ID" value="ENSSFOP00015014514.2"/>
    <property type="gene ID" value="ENSSFOG00015009359.2"/>
</dbReference>
<evidence type="ECO:0000313" key="4">
    <source>
        <dbReference type="Proteomes" id="UP000694397"/>
    </source>
</evidence>
<name>A0A8C9RLS2_SCLFO</name>
<dbReference type="OrthoDB" id="10249433at2759"/>
<feature type="domain" description="AB hydrolase-1" evidence="2">
    <location>
        <begin position="138"/>
        <end position="279"/>
    </location>
</feature>
<protein>
    <recommendedName>
        <fullName evidence="2">AB hydrolase-1 domain-containing protein</fullName>
    </recommendedName>
</protein>
<reference evidence="3 4" key="1">
    <citation type="submission" date="2019-04" db="EMBL/GenBank/DDBJ databases">
        <authorList>
            <consortium name="Wellcome Sanger Institute Data Sharing"/>
        </authorList>
    </citation>
    <scope>NUCLEOTIDE SEQUENCE [LARGE SCALE GENOMIC DNA]</scope>
</reference>
<keyword evidence="1" id="KW-0812">Transmembrane</keyword>
<dbReference type="InterPro" id="IPR000073">
    <property type="entry name" value="AB_hydrolase_1"/>
</dbReference>
<reference evidence="3" key="2">
    <citation type="submission" date="2025-08" db="UniProtKB">
        <authorList>
            <consortium name="Ensembl"/>
        </authorList>
    </citation>
    <scope>IDENTIFICATION</scope>
</reference>
<dbReference type="GO" id="GO:0052651">
    <property type="term" value="P:monoacylglycerol catabolic process"/>
    <property type="evidence" value="ECO:0007669"/>
    <property type="project" value="TreeGrafter"/>
</dbReference>
<dbReference type="GO" id="GO:0047372">
    <property type="term" value="F:monoacylglycerol lipase activity"/>
    <property type="evidence" value="ECO:0007669"/>
    <property type="project" value="TreeGrafter"/>
</dbReference>
<dbReference type="GO" id="GO:0006660">
    <property type="term" value="P:phosphatidylserine catabolic process"/>
    <property type="evidence" value="ECO:0007669"/>
    <property type="project" value="TreeGrafter"/>
</dbReference>
<keyword evidence="1" id="KW-1133">Transmembrane helix</keyword>
<dbReference type="PANTHER" id="PTHR12277">
    <property type="entry name" value="ALPHA/BETA HYDROLASE DOMAIN-CONTAINING PROTEIN"/>
    <property type="match status" value="1"/>
</dbReference>
<gene>
    <name evidence="3" type="primary">abhd12b</name>
</gene>
<dbReference type="GO" id="GO:0005789">
    <property type="term" value="C:endoplasmic reticulum membrane"/>
    <property type="evidence" value="ECO:0007669"/>
    <property type="project" value="TreeGrafter"/>
</dbReference>
<dbReference type="GO" id="GO:0004622">
    <property type="term" value="F:phosphatidylcholine lysophospholipase activity"/>
    <property type="evidence" value="ECO:0007669"/>
    <property type="project" value="TreeGrafter"/>
</dbReference>
<sequence>MKRRYNNRKPKNAGDSARKVELEKEEIKKCSSVVKNKWLLRVGTAFLALFIVYLSVPFVLYCFPWIVGHLVYSHSFRIPFVDLSHPEDFSLNHTVNFYLTPEEGITVGVWQTVPDNQWQKAQGKDLEWYKESLKDSTPVIVYLHGNMGTRALSHRVELIKVLSAAGFNVLTMDYRGYGDSTGQPSEAGMTADAVYLYRWVKAYSGSSSVCLWGHSLGSGVATNAALKLQSDGFPVDCVILEAPFTNIYEEAAARNMVYWMFPGFENFIRYTLALNNLSFPNDENLKTLRSHLLLLHAEDDNIVPFHMSQKLYHIAKDAKNKHVRMETYTQSLGYSHNGIYRDPQLSRKIWQFLQLLQK</sequence>
<keyword evidence="4" id="KW-1185">Reference proteome</keyword>
<dbReference type="KEGG" id="sfm:108919617"/>
<keyword evidence="1" id="KW-0472">Membrane</keyword>
<dbReference type="AlphaFoldDB" id="A0A8C9RLS2"/>
<dbReference type="PANTHER" id="PTHR12277:SF69">
    <property type="entry name" value="PROTEIN ABHD12B"/>
    <property type="match status" value="1"/>
</dbReference>
<evidence type="ECO:0000256" key="1">
    <source>
        <dbReference type="SAM" id="Phobius"/>
    </source>
</evidence>
<dbReference type="Pfam" id="PF00561">
    <property type="entry name" value="Abhydrolase_1"/>
    <property type="match status" value="1"/>
</dbReference>
<organism evidence="3 4">
    <name type="scientific">Scleropages formosus</name>
    <name type="common">Asian bonytongue</name>
    <name type="synonym">Osteoglossum formosum</name>
    <dbReference type="NCBI Taxonomy" id="113540"/>
    <lineage>
        <taxon>Eukaryota</taxon>
        <taxon>Metazoa</taxon>
        <taxon>Chordata</taxon>
        <taxon>Craniata</taxon>
        <taxon>Vertebrata</taxon>
        <taxon>Euteleostomi</taxon>
        <taxon>Actinopterygii</taxon>
        <taxon>Neopterygii</taxon>
        <taxon>Teleostei</taxon>
        <taxon>Osteoglossocephala</taxon>
        <taxon>Osteoglossomorpha</taxon>
        <taxon>Osteoglossiformes</taxon>
        <taxon>Osteoglossidae</taxon>
        <taxon>Scleropages</taxon>
    </lineage>
</organism>
<proteinExistence type="predicted"/>
<dbReference type="SUPFAM" id="SSF53474">
    <property type="entry name" value="alpha/beta-Hydrolases"/>
    <property type="match status" value="1"/>
</dbReference>
<feature type="transmembrane region" description="Helical" evidence="1">
    <location>
        <begin position="38"/>
        <end position="67"/>
    </location>
</feature>
<dbReference type="Proteomes" id="UP000694397">
    <property type="component" value="Chromosome 15"/>
</dbReference>